<evidence type="ECO:0000256" key="2">
    <source>
        <dbReference type="ARBA" id="ARBA00022714"/>
    </source>
</evidence>
<dbReference type="InterPro" id="IPR007419">
    <property type="entry name" value="BFD-like_2Fe2S-bd_dom"/>
</dbReference>
<keyword evidence="5" id="KW-0408">Iron</keyword>
<evidence type="ECO:0000256" key="6">
    <source>
        <dbReference type="ARBA" id="ARBA00023014"/>
    </source>
</evidence>
<reference evidence="11 12" key="1">
    <citation type="submission" date="2023-09" db="EMBL/GenBank/DDBJ databases">
        <authorList>
            <person name="Rey-Velasco X."/>
        </authorList>
    </citation>
    <scope>NUCLEOTIDE SEQUENCE [LARGE SCALE GENOMIC DNA]</scope>
    <source>
        <strain evidence="11 12">W345</strain>
    </source>
</reference>
<evidence type="ECO:0000256" key="7">
    <source>
        <dbReference type="ARBA" id="ARBA00034078"/>
    </source>
</evidence>
<dbReference type="RefSeq" id="WP_311364011.1">
    <property type="nucleotide sequence ID" value="NZ_JAVRIC010000004.1"/>
</dbReference>
<dbReference type="InterPro" id="IPR052371">
    <property type="entry name" value="BFD-associated_ferredoxin"/>
</dbReference>
<keyword evidence="12" id="KW-1185">Reference proteome</keyword>
<evidence type="ECO:0000256" key="1">
    <source>
        <dbReference type="ARBA" id="ARBA00022448"/>
    </source>
</evidence>
<accession>A0ABU2WFH7</accession>
<evidence type="ECO:0000259" key="10">
    <source>
        <dbReference type="Pfam" id="PF04324"/>
    </source>
</evidence>
<dbReference type="PANTHER" id="PTHR37424:SF1">
    <property type="entry name" value="BACTERIOFERRITIN-ASSOCIATED FERREDOXIN"/>
    <property type="match status" value="1"/>
</dbReference>
<dbReference type="InterPro" id="IPR041854">
    <property type="entry name" value="BFD-like_2Fe2S-bd_dom_sf"/>
</dbReference>
<keyword evidence="6" id="KW-0411">Iron-sulfur</keyword>
<keyword evidence="2" id="KW-0001">2Fe-2S</keyword>
<protein>
    <recommendedName>
        <fullName evidence="8">Bacterioferritin-associated ferredoxin</fullName>
    </recommendedName>
</protein>
<evidence type="ECO:0000313" key="11">
    <source>
        <dbReference type="EMBL" id="MDT0496622.1"/>
    </source>
</evidence>
<evidence type="ECO:0000256" key="4">
    <source>
        <dbReference type="ARBA" id="ARBA00022982"/>
    </source>
</evidence>
<keyword evidence="3" id="KW-0479">Metal-binding</keyword>
<dbReference type="Gene3D" id="1.10.10.1100">
    <property type="entry name" value="BFD-like [2Fe-2S]-binding domain"/>
    <property type="match status" value="1"/>
</dbReference>
<sequence length="70" mass="7414">MYVCICKAVSESRIRRAVGEGACTLRDLTRELGLGTCCGKCVPTAREVLSSALPEVSAPLMQAAARTRSV</sequence>
<gene>
    <name evidence="11" type="ORF">RM530_04500</name>
</gene>
<comment type="caution">
    <text evidence="11">The sequence shown here is derived from an EMBL/GenBank/DDBJ whole genome shotgun (WGS) entry which is preliminary data.</text>
</comment>
<feature type="domain" description="BFD-like [2Fe-2S]-binding" evidence="10">
    <location>
        <begin position="2"/>
        <end position="50"/>
    </location>
</feature>
<comment type="similarity">
    <text evidence="9">Belongs to the Bfd family.</text>
</comment>
<comment type="cofactor">
    <cofactor evidence="7">
        <name>[2Fe-2S] cluster</name>
        <dbReference type="ChEBI" id="CHEBI:190135"/>
    </cofactor>
</comment>
<name>A0ABU2WFH7_9GAMM</name>
<dbReference type="Pfam" id="PF04324">
    <property type="entry name" value="Fer2_BFD"/>
    <property type="match status" value="1"/>
</dbReference>
<dbReference type="CDD" id="cd19945">
    <property type="entry name" value="Fer2_BFD"/>
    <property type="match status" value="1"/>
</dbReference>
<evidence type="ECO:0000256" key="8">
    <source>
        <dbReference type="ARBA" id="ARBA00039386"/>
    </source>
</evidence>
<keyword evidence="4" id="KW-0249">Electron transport</keyword>
<evidence type="ECO:0000256" key="5">
    <source>
        <dbReference type="ARBA" id="ARBA00023004"/>
    </source>
</evidence>
<organism evidence="11 12">
    <name type="scientific">Banduia mediterranea</name>
    <dbReference type="NCBI Taxonomy" id="3075609"/>
    <lineage>
        <taxon>Bacteria</taxon>
        <taxon>Pseudomonadati</taxon>
        <taxon>Pseudomonadota</taxon>
        <taxon>Gammaproteobacteria</taxon>
        <taxon>Nevskiales</taxon>
        <taxon>Algiphilaceae</taxon>
        <taxon>Banduia</taxon>
    </lineage>
</organism>
<keyword evidence="1" id="KW-0813">Transport</keyword>
<evidence type="ECO:0000256" key="9">
    <source>
        <dbReference type="ARBA" id="ARBA00046332"/>
    </source>
</evidence>
<proteinExistence type="inferred from homology"/>
<evidence type="ECO:0000256" key="3">
    <source>
        <dbReference type="ARBA" id="ARBA00022723"/>
    </source>
</evidence>
<dbReference type="EMBL" id="JAVRIC010000004">
    <property type="protein sequence ID" value="MDT0496622.1"/>
    <property type="molecule type" value="Genomic_DNA"/>
</dbReference>
<dbReference type="PANTHER" id="PTHR37424">
    <property type="entry name" value="BACTERIOFERRITIN-ASSOCIATED FERREDOXIN"/>
    <property type="match status" value="1"/>
</dbReference>
<evidence type="ECO:0000313" key="12">
    <source>
        <dbReference type="Proteomes" id="UP001254608"/>
    </source>
</evidence>
<dbReference type="Proteomes" id="UP001254608">
    <property type="component" value="Unassembled WGS sequence"/>
</dbReference>